<evidence type="ECO:0000313" key="1">
    <source>
        <dbReference type="EMBL" id="KAG8229387.1"/>
    </source>
</evidence>
<organism evidence="1 2">
    <name type="scientific">Ladona fulva</name>
    <name type="common">Scarce chaser dragonfly</name>
    <name type="synonym">Libellula fulva</name>
    <dbReference type="NCBI Taxonomy" id="123851"/>
    <lineage>
        <taxon>Eukaryota</taxon>
        <taxon>Metazoa</taxon>
        <taxon>Ecdysozoa</taxon>
        <taxon>Arthropoda</taxon>
        <taxon>Hexapoda</taxon>
        <taxon>Insecta</taxon>
        <taxon>Pterygota</taxon>
        <taxon>Palaeoptera</taxon>
        <taxon>Odonata</taxon>
        <taxon>Epiprocta</taxon>
        <taxon>Anisoptera</taxon>
        <taxon>Libelluloidea</taxon>
        <taxon>Libellulidae</taxon>
        <taxon>Ladona</taxon>
    </lineage>
</organism>
<gene>
    <name evidence="1" type="ORF">J437_LFUL000908</name>
</gene>
<name>A0A8K0P1B8_LADFU</name>
<sequence length="134" mass="15297">MRGDTIANVEYLQRELLTQDSWVSELILFTNSFNKEFVRSTKNANSFSIADFGVLIGLARQSSQVQDTQLRPFHQLHPVIQVPNQLVGAPLATDVTLECYVEASPKSINYWVRESGEYCFAQRPRLILPRMHQA</sequence>
<proteinExistence type="predicted"/>
<comment type="caution">
    <text evidence="1">The sequence shown here is derived from an EMBL/GenBank/DDBJ whole genome shotgun (WGS) entry which is preliminary data.</text>
</comment>
<dbReference type="EMBL" id="KZ308428">
    <property type="protein sequence ID" value="KAG8229387.1"/>
    <property type="molecule type" value="Genomic_DNA"/>
</dbReference>
<protein>
    <recommendedName>
        <fullName evidence="3">Ig-like domain-containing protein</fullName>
    </recommendedName>
</protein>
<evidence type="ECO:0000313" key="2">
    <source>
        <dbReference type="Proteomes" id="UP000792457"/>
    </source>
</evidence>
<reference evidence="1" key="2">
    <citation type="submission" date="2017-10" db="EMBL/GenBank/DDBJ databases">
        <title>Ladona fulva Genome sequencing and assembly.</title>
        <authorList>
            <person name="Murali S."/>
            <person name="Richards S."/>
            <person name="Bandaranaike D."/>
            <person name="Bellair M."/>
            <person name="Blankenburg K."/>
            <person name="Chao H."/>
            <person name="Dinh H."/>
            <person name="Doddapaneni H."/>
            <person name="Dugan-Rocha S."/>
            <person name="Elkadiri S."/>
            <person name="Gnanaolivu R."/>
            <person name="Hernandez B."/>
            <person name="Skinner E."/>
            <person name="Javaid M."/>
            <person name="Lee S."/>
            <person name="Li M."/>
            <person name="Ming W."/>
            <person name="Munidasa M."/>
            <person name="Muniz J."/>
            <person name="Nguyen L."/>
            <person name="Hughes D."/>
            <person name="Osuji N."/>
            <person name="Pu L.-L."/>
            <person name="Puazo M."/>
            <person name="Qu C."/>
            <person name="Quiroz J."/>
            <person name="Raj R."/>
            <person name="Weissenberger G."/>
            <person name="Xin Y."/>
            <person name="Zou X."/>
            <person name="Han Y."/>
            <person name="Worley K."/>
            <person name="Muzny D."/>
            <person name="Gibbs R."/>
        </authorList>
    </citation>
    <scope>NUCLEOTIDE SEQUENCE</scope>
    <source>
        <strain evidence="1">Sampled in the wild</strain>
    </source>
</reference>
<dbReference type="OrthoDB" id="10012075at2759"/>
<accession>A0A8K0P1B8</accession>
<reference evidence="1" key="1">
    <citation type="submission" date="2013-04" db="EMBL/GenBank/DDBJ databases">
        <authorList>
            <person name="Qu J."/>
            <person name="Murali S.C."/>
            <person name="Bandaranaike D."/>
            <person name="Bellair M."/>
            <person name="Blankenburg K."/>
            <person name="Chao H."/>
            <person name="Dinh H."/>
            <person name="Doddapaneni H."/>
            <person name="Downs B."/>
            <person name="Dugan-Rocha S."/>
            <person name="Elkadiri S."/>
            <person name="Gnanaolivu R.D."/>
            <person name="Hernandez B."/>
            <person name="Javaid M."/>
            <person name="Jayaseelan J.C."/>
            <person name="Lee S."/>
            <person name="Li M."/>
            <person name="Ming W."/>
            <person name="Munidasa M."/>
            <person name="Muniz J."/>
            <person name="Nguyen L."/>
            <person name="Ongeri F."/>
            <person name="Osuji N."/>
            <person name="Pu L.-L."/>
            <person name="Puazo M."/>
            <person name="Qu C."/>
            <person name="Quiroz J."/>
            <person name="Raj R."/>
            <person name="Weissenberger G."/>
            <person name="Xin Y."/>
            <person name="Zou X."/>
            <person name="Han Y."/>
            <person name="Richards S."/>
            <person name="Worley K."/>
            <person name="Muzny D."/>
            <person name="Gibbs R."/>
        </authorList>
    </citation>
    <scope>NUCLEOTIDE SEQUENCE</scope>
    <source>
        <strain evidence="1">Sampled in the wild</strain>
    </source>
</reference>
<dbReference type="AlphaFoldDB" id="A0A8K0P1B8"/>
<dbReference type="Proteomes" id="UP000792457">
    <property type="component" value="Unassembled WGS sequence"/>
</dbReference>
<evidence type="ECO:0008006" key="3">
    <source>
        <dbReference type="Google" id="ProtNLM"/>
    </source>
</evidence>
<keyword evidence="2" id="KW-1185">Reference proteome</keyword>